<evidence type="ECO:0000313" key="4">
    <source>
        <dbReference type="Proteomes" id="UP000198854"/>
    </source>
</evidence>
<dbReference type="InterPro" id="IPR025079">
    <property type="entry name" value="DUF3943"/>
</dbReference>
<dbReference type="STRING" id="861298.SAMN04488136_105183"/>
<feature type="signal peptide" evidence="1">
    <location>
        <begin position="1"/>
        <end position="19"/>
    </location>
</feature>
<gene>
    <name evidence="3" type="ORF">SAMN04488136_105183</name>
</gene>
<dbReference type="PROSITE" id="PS51257">
    <property type="entry name" value="PROKAR_LIPOPROTEIN"/>
    <property type="match status" value="1"/>
</dbReference>
<keyword evidence="1" id="KW-0732">Signal</keyword>
<dbReference type="EMBL" id="FNDD01000005">
    <property type="protein sequence ID" value="SDG96854.1"/>
    <property type="molecule type" value="Genomic_DNA"/>
</dbReference>
<feature type="domain" description="DUF3943" evidence="2">
    <location>
        <begin position="147"/>
        <end position="256"/>
    </location>
</feature>
<dbReference type="Pfam" id="PF13084">
    <property type="entry name" value="DUF3943"/>
    <property type="match status" value="1"/>
</dbReference>
<dbReference type="OrthoDB" id="9152616at2"/>
<sequence>MSTKSIAALIACFSSSCYAFDGLSSLNSEFTYTDNIKQPLLMTDSSSDSLLPADFYSNYSQLTSNSYALNYDESTLDLEPTPLPKYLSVSDQKDWDYLLHQTYTILGLSVVTAATMTLLPESVTKWDEESRSLKGLGKKWKDHVTEGPVWDRDEHFLNYVMHPYFGGVYYTAARHSGFNEFESFLYSATMSTFFWEYGVEAFAEVPSWQDIFITPFLGSVVGEMMFEAEQNIVASGGEVLGSETMGSVSLFFLNPVGHIHGWVSNAWGGSAEFQFVDNPWFDNQSAAKFAADSGAVYDSAFYGGQLTITF</sequence>
<dbReference type="Proteomes" id="UP000198854">
    <property type="component" value="Unassembled WGS sequence"/>
</dbReference>
<protein>
    <recommendedName>
        <fullName evidence="2">DUF3943 domain-containing protein</fullName>
    </recommendedName>
</protein>
<dbReference type="RefSeq" id="WP_093271081.1">
    <property type="nucleotide sequence ID" value="NZ_FNDD01000005.1"/>
</dbReference>
<proteinExistence type="predicted"/>
<keyword evidence="4" id="KW-1185">Reference proteome</keyword>
<dbReference type="AlphaFoldDB" id="A0A1G7YKD5"/>
<reference evidence="3 4" key="1">
    <citation type="submission" date="2016-10" db="EMBL/GenBank/DDBJ databases">
        <authorList>
            <person name="de Groot N.N."/>
        </authorList>
    </citation>
    <scope>NUCLEOTIDE SEQUENCE [LARGE SCALE GENOMIC DNA]</scope>
    <source>
        <strain evidence="3 4">CGMCC 1.10228</strain>
    </source>
</reference>
<organism evidence="3 4">
    <name type="scientific">Vibrio xiamenensis</name>
    <dbReference type="NCBI Taxonomy" id="861298"/>
    <lineage>
        <taxon>Bacteria</taxon>
        <taxon>Pseudomonadati</taxon>
        <taxon>Pseudomonadota</taxon>
        <taxon>Gammaproteobacteria</taxon>
        <taxon>Vibrionales</taxon>
        <taxon>Vibrionaceae</taxon>
        <taxon>Vibrio</taxon>
    </lineage>
</organism>
<feature type="chain" id="PRO_5011478140" description="DUF3943 domain-containing protein" evidence="1">
    <location>
        <begin position="20"/>
        <end position="310"/>
    </location>
</feature>
<evidence type="ECO:0000313" key="3">
    <source>
        <dbReference type="EMBL" id="SDG96854.1"/>
    </source>
</evidence>
<evidence type="ECO:0000259" key="2">
    <source>
        <dbReference type="Pfam" id="PF13084"/>
    </source>
</evidence>
<evidence type="ECO:0000256" key="1">
    <source>
        <dbReference type="SAM" id="SignalP"/>
    </source>
</evidence>
<accession>A0A1G7YKD5</accession>
<name>A0A1G7YKD5_9VIBR</name>